<evidence type="ECO:0000256" key="5">
    <source>
        <dbReference type="PROSITE-ProRule" id="PRU00723"/>
    </source>
</evidence>
<evidence type="ECO:0000256" key="3">
    <source>
        <dbReference type="ARBA" id="ARBA00022833"/>
    </source>
</evidence>
<keyword evidence="2 5" id="KW-0863">Zinc-finger</keyword>
<dbReference type="InterPro" id="IPR000571">
    <property type="entry name" value="Znf_CCCH"/>
</dbReference>
<dbReference type="SMART" id="SM00356">
    <property type="entry name" value="ZnF_C3H1"/>
    <property type="match status" value="2"/>
</dbReference>
<evidence type="ECO:0000313" key="9">
    <source>
        <dbReference type="Proteomes" id="UP000836841"/>
    </source>
</evidence>
<name>A0AAU9RTL7_THLAR</name>
<feature type="zinc finger region" description="C3H1-type" evidence="5">
    <location>
        <begin position="40"/>
        <end position="68"/>
    </location>
</feature>
<evidence type="ECO:0000313" key="7">
    <source>
        <dbReference type="EMBL" id="CAH2051809.1"/>
    </source>
</evidence>
<dbReference type="AlphaFoldDB" id="A0AAU9RTL7"/>
<evidence type="ECO:0000313" key="8">
    <source>
        <dbReference type="EMBL" id="CAH2051825.1"/>
    </source>
</evidence>
<proteinExistence type="predicted"/>
<accession>A0AAU9RTL7</accession>
<dbReference type="GO" id="GO:0003677">
    <property type="term" value="F:DNA binding"/>
    <property type="evidence" value="ECO:0007669"/>
    <property type="project" value="UniProtKB-KW"/>
</dbReference>
<evidence type="ECO:0000259" key="6">
    <source>
        <dbReference type="PROSITE" id="PS50103"/>
    </source>
</evidence>
<dbReference type="PANTHER" id="PTHR12506:SF43">
    <property type="entry name" value="ZINC FINGER CCCH DOMAIN-CONTAINING PROTEIN 32"/>
    <property type="match status" value="1"/>
</dbReference>
<evidence type="ECO:0000256" key="1">
    <source>
        <dbReference type="ARBA" id="ARBA00022723"/>
    </source>
</evidence>
<dbReference type="SUPFAM" id="SSF90229">
    <property type="entry name" value="CCCH zinc finger"/>
    <property type="match status" value="2"/>
</dbReference>
<protein>
    <recommendedName>
        <fullName evidence="6">C3H1-type domain-containing protein</fullName>
    </recommendedName>
</protein>
<feature type="zinc finger region" description="C3H1-type" evidence="5">
    <location>
        <begin position="88"/>
        <end position="116"/>
    </location>
</feature>
<keyword evidence="4" id="KW-0238">DNA-binding</keyword>
<keyword evidence="1 5" id="KW-0479">Metal-binding</keyword>
<feature type="domain" description="C3H1-type" evidence="6">
    <location>
        <begin position="40"/>
        <end position="68"/>
    </location>
</feature>
<dbReference type="Pfam" id="PF00642">
    <property type="entry name" value="zf-CCCH"/>
    <property type="match status" value="2"/>
</dbReference>
<evidence type="ECO:0000256" key="2">
    <source>
        <dbReference type="ARBA" id="ARBA00022771"/>
    </source>
</evidence>
<reference evidence="8 9" key="1">
    <citation type="submission" date="2022-03" db="EMBL/GenBank/DDBJ databases">
        <authorList>
            <person name="Nunn A."/>
            <person name="Chopra R."/>
            <person name="Nunn A."/>
            <person name="Contreras Garrido A."/>
        </authorList>
    </citation>
    <scope>NUCLEOTIDE SEQUENCE [LARGE SCALE GENOMIC DNA]</scope>
</reference>
<dbReference type="PROSITE" id="PS50103">
    <property type="entry name" value="ZF_C3H1"/>
    <property type="match status" value="2"/>
</dbReference>
<gene>
    <name evidence="7" type="ORF">TAV2_LOCUS10802</name>
    <name evidence="8" type="ORF">TAV2_LOCUS9714</name>
</gene>
<dbReference type="InterPro" id="IPR036855">
    <property type="entry name" value="Znf_CCCH_sf"/>
</dbReference>
<dbReference type="InterPro" id="IPR050974">
    <property type="entry name" value="Plant_ZF_CCCH"/>
</dbReference>
<feature type="domain" description="C3H1-type" evidence="6">
    <location>
        <begin position="88"/>
        <end position="116"/>
    </location>
</feature>
<dbReference type="EMBL" id="OU466859">
    <property type="protein sequence ID" value="CAH2051809.1"/>
    <property type="molecule type" value="Genomic_DNA"/>
</dbReference>
<keyword evidence="9" id="KW-1185">Reference proteome</keyword>
<dbReference type="GO" id="GO:0003729">
    <property type="term" value="F:mRNA binding"/>
    <property type="evidence" value="ECO:0007669"/>
    <property type="project" value="TreeGrafter"/>
</dbReference>
<organism evidence="8 9">
    <name type="scientific">Thlaspi arvense</name>
    <name type="common">Field penny-cress</name>
    <dbReference type="NCBI Taxonomy" id="13288"/>
    <lineage>
        <taxon>Eukaryota</taxon>
        <taxon>Viridiplantae</taxon>
        <taxon>Streptophyta</taxon>
        <taxon>Embryophyta</taxon>
        <taxon>Tracheophyta</taxon>
        <taxon>Spermatophyta</taxon>
        <taxon>Magnoliopsida</taxon>
        <taxon>eudicotyledons</taxon>
        <taxon>Gunneridae</taxon>
        <taxon>Pentapetalae</taxon>
        <taxon>rosids</taxon>
        <taxon>malvids</taxon>
        <taxon>Brassicales</taxon>
        <taxon>Brassicaceae</taxon>
        <taxon>Thlaspideae</taxon>
        <taxon>Thlaspi</taxon>
    </lineage>
</organism>
<dbReference type="Gene3D" id="4.10.1000.10">
    <property type="entry name" value="Zinc finger, CCCH-type"/>
    <property type="match status" value="1"/>
</dbReference>
<evidence type="ECO:0000256" key="4">
    <source>
        <dbReference type="ARBA" id="ARBA00023125"/>
    </source>
</evidence>
<dbReference type="PANTHER" id="PTHR12506">
    <property type="entry name" value="PROTEIN PHOSPHATASE RELATED"/>
    <property type="match status" value="1"/>
</dbReference>
<dbReference type="GO" id="GO:0008270">
    <property type="term" value="F:zinc ion binding"/>
    <property type="evidence" value="ECO:0007669"/>
    <property type="project" value="UniProtKB-KW"/>
</dbReference>
<dbReference type="Proteomes" id="UP000836841">
    <property type="component" value="Chromosome 3"/>
</dbReference>
<keyword evidence="3 5" id="KW-0862">Zinc</keyword>
<sequence length="199" mass="22093">MDVSMMLQNCSRSQSAPEWHPGLEEFMWRLGFGGKTYPVRPGAPDCAYYMRTGVCGFGNRCRYNHPLDCATIFALMYVEAFRRLHPERIGEPPCQFYLKTGTCKFGESCKFHHPKNAAGSMSHVSLKNAALGGTTVPPPPASPPQFYPSVQPLMLDQYGGPFNSLRTLFPGSYMQGAYGPMLLGVVSSWSPYSSTFRLL</sequence>
<dbReference type="EMBL" id="OU466859">
    <property type="protein sequence ID" value="CAH2051825.1"/>
    <property type="molecule type" value="Genomic_DNA"/>
</dbReference>